<evidence type="ECO:0000256" key="1">
    <source>
        <dbReference type="SAM" id="MobiDB-lite"/>
    </source>
</evidence>
<evidence type="ECO:0000313" key="3">
    <source>
        <dbReference type="Proteomes" id="UP000319712"/>
    </source>
</evidence>
<dbReference type="Proteomes" id="UP000319712">
    <property type="component" value="Unassembled WGS sequence"/>
</dbReference>
<dbReference type="RefSeq" id="WP_185955724.1">
    <property type="nucleotide sequence ID" value="NZ_FXTD01000006.1"/>
</dbReference>
<dbReference type="AlphaFoldDB" id="A0A521D4D5"/>
<name>A0A521D4D5_9EURY</name>
<gene>
    <name evidence="2" type="ORF">SAMN06264867_1062</name>
</gene>
<dbReference type="EMBL" id="FXTD01000006">
    <property type="protein sequence ID" value="SMO66544.1"/>
    <property type="molecule type" value="Genomic_DNA"/>
</dbReference>
<protein>
    <submittedName>
        <fullName evidence="2">Uncharacterized protein</fullName>
    </submittedName>
</protein>
<feature type="region of interest" description="Disordered" evidence="1">
    <location>
        <begin position="204"/>
        <end position="229"/>
    </location>
</feature>
<dbReference type="OrthoDB" id="304916at2157"/>
<dbReference type="InterPro" id="IPR048925">
    <property type="entry name" value="RdfA"/>
</dbReference>
<evidence type="ECO:0000313" key="2">
    <source>
        <dbReference type="EMBL" id="SMO66544.1"/>
    </source>
</evidence>
<accession>A0A521D4D5</accession>
<proteinExistence type="predicted"/>
<dbReference type="Pfam" id="PF21811">
    <property type="entry name" value="RdfA"/>
    <property type="match status" value="1"/>
</dbReference>
<sequence length="229" mass="25473">MSCKIDAAIDEYGVDVPQPGYDGVDDYLLRRWRGDDGRSADGYRTLTDWFNKRLLKRVYDEHNREATGVRLEGEYEALQSDDDLVRREVADDLRGDGIEVEELTTSMPSWSTMRHHLNDCLEGSKPTETATSEWELESVRIAADRAAEKAEKAVGSLASKGELVDGDDIEVDVDVQLTCPVCHVRTPFREAVDRGYVCREHAERERAEGIDGDASMGEAANTGASGDRS</sequence>
<keyword evidence="3" id="KW-1185">Reference proteome</keyword>
<organism evidence="2 3">
    <name type="scientific">Halorubrum cibi</name>
    <dbReference type="NCBI Taxonomy" id="413815"/>
    <lineage>
        <taxon>Archaea</taxon>
        <taxon>Methanobacteriati</taxon>
        <taxon>Methanobacteriota</taxon>
        <taxon>Stenosarchaea group</taxon>
        <taxon>Halobacteria</taxon>
        <taxon>Halobacteriales</taxon>
        <taxon>Haloferacaceae</taxon>
        <taxon>Halorubrum</taxon>
    </lineage>
</organism>
<reference evidence="2 3" key="1">
    <citation type="submission" date="2017-05" db="EMBL/GenBank/DDBJ databases">
        <authorList>
            <person name="Varghese N."/>
            <person name="Submissions S."/>
        </authorList>
    </citation>
    <scope>NUCLEOTIDE SEQUENCE [LARGE SCALE GENOMIC DNA]</scope>
    <source>
        <strain evidence="2 3">DSM 19504</strain>
    </source>
</reference>